<dbReference type="AlphaFoldDB" id="U9STQ9"/>
<organism evidence="2">
    <name type="scientific">Rhizophagus irregularis (strain DAOM 181602 / DAOM 197198 / MUCL 43194)</name>
    <name type="common">Arbuscular mycorrhizal fungus</name>
    <name type="synonym">Glomus intraradices</name>
    <dbReference type="NCBI Taxonomy" id="747089"/>
    <lineage>
        <taxon>Eukaryota</taxon>
        <taxon>Fungi</taxon>
        <taxon>Fungi incertae sedis</taxon>
        <taxon>Mucoromycota</taxon>
        <taxon>Glomeromycotina</taxon>
        <taxon>Glomeromycetes</taxon>
        <taxon>Glomerales</taxon>
        <taxon>Glomeraceae</taxon>
        <taxon>Rhizophagus</taxon>
    </lineage>
</organism>
<feature type="domain" description="RNase H type-1" evidence="1">
    <location>
        <begin position="2"/>
        <end position="74"/>
    </location>
</feature>
<dbReference type="EMBL" id="KI299616">
    <property type="protein sequence ID" value="ERZ97442.1"/>
    <property type="molecule type" value="Genomic_DNA"/>
</dbReference>
<gene>
    <name evidence="2" type="ORF">GLOINDRAFT_11579</name>
</gene>
<protein>
    <recommendedName>
        <fullName evidence="1">RNase H type-1 domain-containing protein</fullName>
    </recommendedName>
</protein>
<evidence type="ECO:0000259" key="1">
    <source>
        <dbReference type="Pfam" id="PF00075"/>
    </source>
</evidence>
<dbReference type="SUPFAM" id="SSF53098">
    <property type="entry name" value="Ribonuclease H-like"/>
    <property type="match status" value="1"/>
</dbReference>
<dbReference type="GO" id="GO:0004523">
    <property type="term" value="F:RNA-DNA hybrid ribonuclease activity"/>
    <property type="evidence" value="ECO:0007669"/>
    <property type="project" value="InterPro"/>
</dbReference>
<dbReference type="Pfam" id="PF00075">
    <property type="entry name" value="RNase_H"/>
    <property type="match status" value="1"/>
</dbReference>
<dbReference type="InterPro" id="IPR012337">
    <property type="entry name" value="RNaseH-like_sf"/>
</dbReference>
<evidence type="ECO:0000313" key="2">
    <source>
        <dbReference type="EMBL" id="ERZ97442.1"/>
    </source>
</evidence>
<dbReference type="Gene3D" id="3.30.420.10">
    <property type="entry name" value="Ribonuclease H-like superfamily/Ribonuclease H"/>
    <property type="match status" value="1"/>
</dbReference>
<sequence length="83" mass="9037">MGAGWIIKDHDLSFSCGINYHPSFTRPELLAIMTALLAVPNNAEVAIYTDSQAAIEGINHILATDGTTWQTNCETREGCSKLQ</sequence>
<dbReference type="HOGENOM" id="CLU_2543773_0_0_1"/>
<reference evidence="2" key="1">
    <citation type="submission" date="2013-07" db="EMBL/GenBank/DDBJ databases">
        <title>The genome of an arbuscular mycorrhizal fungus provides insights into the evolution of the oldest plant symbiosis.</title>
        <authorList>
            <consortium name="DOE Joint Genome Institute"/>
            <person name="Tisserant E."/>
            <person name="Malbreil M."/>
            <person name="Kuo A."/>
            <person name="Kohler A."/>
            <person name="Symeonidi A."/>
            <person name="Balestrini R."/>
            <person name="Charron P."/>
            <person name="Duensing N."/>
            <person name="Frei-dit-Frey N."/>
            <person name="Gianinazzi-Pearson V."/>
            <person name="Gilbert B."/>
            <person name="Handa Y."/>
            <person name="Hijri M."/>
            <person name="Kaul R."/>
            <person name="Kawaguchi M."/>
            <person name="Krajinski F."/>
            <person name="Lammers P."/>
            <person name="Lapierre D."/>
            <person name="Masclaux F.G."/>
            <person name="Murat C."/>
            <person name="Morin E."/>
            <person name="Ndikumana S."/>
            <person name="Pagni M."/>
            <person name="Petitpierre D."/>
            <person name="Requena N."/>
            <person name="Rosikiewicz P."/>
            <person name="Riley R."/>
            <person name="Saito K."/>
            <person name="San Clemente H."/>
            <person name="Shapiro H."/>
            <person name="van Tuinen D."/>
            <person name="Becard G."/>
            <person name="Bonfante P."/>
            <person name="Paszkowski U."/>
            <person name="Shachar-Hill Y."/>
            <person name="Young J.P."/>
            <person name="Sanders I.R."/>
            <person name="Henrissat B."/>
            <person name="Rensing S.A."/>
            <person name="Grigoriev I.V."/>
            <person name="Corradi N."/>
            <person name="Roux C."/>
            <person name="Martin F."/>
        </authorList>
    </citation>
    <scope>NUCLEOTIDE SEQUENCE</scope>
    <source>
        <strain evidence="2">DAOM 197198</strain>
    </source>
</reference>
<dbReference type="InterPro" id="IPR036397">
    <property type="entry name" value="RNaseH_sf"/>
</dbReference>
<dbReference type="InterPro" id="IPR002156">
    <property type="entry name" value="RNaseH_domain"/>
</dbReference>
<dbReference type="VEuPathDB" id="FungiDB:RhiirFUN_026811"/>
<proteinExistence type="predicted"/>
<dbReference type="GO" id="GO:0003676">
    <property type="term" value="F:nucleic acid binding"/>
    <property type="evidence" value="ECO:0007669"/>
    <property type="project" value="InterPro"/>
</dbReference>
<accession>U9STQ9</accession>
<name>U9STQ9_RHIID</name>